<dbReference type="NCBIfam" id="TIGR00360">
    <property type="entry name" value="ComEC_N-term"/>
    <property type="match status" value="1"/>
</dbReference>
<gene>
    <name evidence="8" type="ORF">GBZ86_00585</name>
</gene>
<protein>
    <submittedName>
        <fullName evidence="8">ComEC/Rec2 family competence protein</fullName>
    </submittedName>
</protein>
<feature type="domain" description="ComEC/Rec2-related protein" evidence="7">
    <location>
        <begin position="184"/>
        <end position="430"/>
    </location>
</feature>
<feature type="transmembrane region" description="Helical" evidence="6">
    <location>
        <begin position="12"/>
        <end position="28"/>
    </location>
</feature>
<feature type="transmembrane region" description="Helical" evidence="6">
    <location>
        <begin position="322"/>
        <end position="340"/>
    </location>
</feature>
<keyword evidence="4 6" id="KW-1133">Transmembrane helix</keyword>
<comment type="subcellular location">
    <subcellularLocation>
        <location evidence="1">Cell membrane</location>
        <topology evidence="1">Multi-pass membrane protein</topology>
    </subcellularLocation>
</comment>
<feature type="transmembrane region" description="Helical" evidence="6">
    <location>
        <begin position="57"/>
        <end position="78"/>
    </location>
</feature>
<feature type="transmembrane region" description="Helical" evidence="6">
    <location>
        <begin position="352"/>
        <end position="375"/>
    </location>
</feature>
<organism evidence="8 9">
    <name type="scientific">Clostridium tarantellae</name>
    <dbReference type="NCBI Taxonomy" id="39493"/>
    <lineage>
        <taxon>Bacteria</taxon>
        <taxon>Bacillati</taxon>
        <taxon>Bacillota</taxon>
        <taxon>Clostridia</taxon>
        <taxon>Eubacteriales</taxon>
        <taxon>Clostridiaceae</taxon>
        <taxon>Clostridium</taxon>
    </lineage>
</organism>
<proteinExistence type="predicted"/>
<feature type="transmembrane region" description="Helical" evidence="6">
    <location>
        <begin position="34"/>
        <end position="52"/>
    </location>
</feature>
<evidence type="ECO:0000256" key="3">
    <source>
        <dbReference type="ARBA" id="ARBA00022692"/>
    </source>
</evidence>
<feature type="transmembrane region" description="Helical" evidence="6">
    <location>
        <begin position="416"/>
        <end position="436"/>
    </location>
</feature>
<feature type="transmembrane region" description="Helical" evidence="6">
    <location>
        <begin position="293"/>
        <end position="310"/>
    </location>
</feature>
<dbReference type="PANTHER" id="PTHR30619:SF1">
    <property type="entry name" value="RECOMBINATION PROTEIN 2"/>
    <property type="match status" value="1"/>
</dbReference>
<dbReference type="AlphaFoldDB" id="A0A6I1MMW4"/>
<keyword evidence="3 6" id="KW-0812">Transmembrane</keyword>
<sequence length="564" mass="65516">MKINIDKLKIDRPLVLIIFSVILGNLIYCTYENYLMGAVLIAVLIFLIYFFILDIQYFVIGIIFIVFSSLTTSIYYGIQENENFIYTLRVSKIYENYSAGNLRGRNIKIYGEDFKFEEGEVIKVKGKFKKEIDLENGVIGNIFIENIIERKQDFIYKLVNISKEYNLLLNKYFSKGESALLTSLAFGDKSKLSYGQKEYLKELGIIHLICISGFHLNLIFSYIYKIFSLKVAIIICAIYVLITGLSPSALRAFFMIVIIKSSTKVYKTYDNISGLSLSAIILLLYKPYNLYDVGFNLSYLGTLGIILFYNKLKRLFYKLPNSINSFISVSLAAQVFIYPYMILKFNSFSLNFLLAGAILTPIISFMLPLSLLLFFFYKNLIVFKLIFFITKLILLSFKGALILLDKFLLPMSYSQNVLAIIYILMLGCFYMAYNGFQLFKKFIYMFIPIVIMINYTPNISFQIYNEKWNKALIIKSGFRKVAITNSNNKFFYDNLGKNFFVSEINNINEDVYCKIGKKYFLYLDKSLSKSYLMLINKEYDIIPLTDKEVYNISFFTGNLKKTEY</sequence>
<dbReference type="OrthoDB" id="9761531at2"/>
<evidence type="ECO:0000313" key="8">
    <source>
        <dbReference type="EMBL" id="MPQ42261.1"/>
    </source>
</evidence>
<evidence type="ECO:0000313" key="9">
    <source>
        <dbReference type="Proteomes" id="UP000430345"/>
    </source>
</evidence>
<dbReference type="GO" id="GO:0005886">
    <property type="term" value="C:plasma membrane"/>
    <property type="evidence" value="ECO:0007669"/>
    <property type="project" value="UniProtKB-SubCell"/>
</dbReference>
<evidence type="ECO:0000256" key="6">
    <source>
        <dbReference type="SAM" id="Phobius"/>
    </source>
</evidence>
<evidence type="ECO:0000256" key="4">
    <source>
        <dbReference type="ARBA" id="ARBA00022989"/>
    </source>
</evidence>
<feature type="transmembrane region" description="Helical" evidence="6">
    <location>
        <begin position="204"/>
        <end position="224"/>
    </location>
</feature>
<evidence type="ECO:0000256" key="2">
    <source>
        <dbReference type="ARBA" id="ARBA00022475"/>
    </source>
</evidence>
<dbReference type="PANTHER" id="PTHR30619">
    <property type="entry name" value="DNA INTERNALIZATION/COMPETENCE PROTEIN COMEC/REC2"/>
    <property type="match status" value="1"/>
</dbReference>
<evidence type="ECO:0000256" key="5">
    <source>
        <dbReference type="ARBA" id="ARBA00023136"/>
    </source>
</evidence>
<feature type="transmembrane region" description="Helical" evidence="6">
    <location>
        <begin position="231"/>
        <end position="259"/>
    </location>
</feature>
<dbReference type="InterPro" id="IPR052159">
    <property type="entry name" value="Competence_DNA_uptake"/>
</dbReference>
<dbReference type="InterPro" id="IPR004477">
    <property type="entry name" value="ComEC_N"/>
</dbReference>
<accession>A0A6I1MMW4</accession>
<keyword evidence="2" id="KW-1003">Cell membrane</keyword>
<comment type="caution">
    <text evidence="8">The sequence shown here is derived from an EMBL/GenBank/DDBJ whole genome shotgun (WGS) entry which is preliminary data.</text>
</comment>
<dbReference type="Pfam" id="PF03772">
    <property type="entry name" value="Competence"/>
    <property type="match status" value="1"/>
</dbReference>
<feature type="transmembrane region" description="Helical" evidence="6">
    <location>
        <begin position="442"/>
        <end position="461"/>
    </location>
</feature>
<dbReference type="RefSeq" id="WP_152886736.1">
    <property type="nucleotide sequence ID" value="NZ_WHJC01000002.1"/>
</dbReference>
<evidence type="ECO:0000256" key="1">
    <source>
        <dbReference type="ARBA" id="ARBA00004651"/>
    </source>
</evidence>
<dbReference type="EMBL" id="WHJC01000002">
    <property type="protein sequence ID" value="MPQ42261.1"/>
    <property type="molecule type" value="Genomic_DNA"/>
</dbReference>
<keyword evidence="9" id="KW-1185">Reference proteome</keyword>
<name>A0A6I1MMW4_9CLOT</name>
<keyword evidence="5 6" id="KW-0472">Membrane</keyword>
<feature type="transmembrane region" description="Helical" evidence="6">
    <location>
        <begin position="381"/>
        <end position="404"/>
    </location>
</feature>
<reference evidence="8 9" key="1">
    <citation type="submission" date="2019-10" db="EMBL/GenBank/DDBJ databases">
        <title>The Genome Sequence of Clostridium tarantellae Isolated from Fish Brain.</title>
        <authorList>
            <person name="Bano L."/>
            <person name="Kiel M."/>
            <person name="Sales G."/>
            <person name="Doxey A.C."/>
            <person name="Mansfield M.J."/>
            <person name="Schiavone M."/>
            <person name="Rossetto O."/>
            <person name="Pirazzini M."/>
            <person name="Dobrindt U."/>
            <person name="Montecucco C."/>
        </authorList>
    </citation>
    <scope>NUCLEOTIDE SEQUENCE [LARGE SCALE GENOMIC DNA]</scope>
    <source>
        <strain evidence="8 9">DSM 3997</strain>
    </source>
</reference>
<evidence type="ECO:0000259" key="7">
    <source>
        <dbReference type="Pfam" id="PF03772"/>
    </source>
</evidence>
<dbReference type="Proteomes" id="UP000430345">
    <property type="component" value="Unassembled WGS sequence"/>
</dbReference>